<dbReference type="AlphaFoldDB" id="A0A9P5CB86"/>
<dbReference type="PANTHER" id="PTHR31736">
    <property type="match status" value="1"/>
</dbReference>
<comment type="catalytic activity">
    <reaction evidence="15">
        <text>[(1-&gt;4)-alpha-D-galacturonosyl](n) + H2O = alpha-D-galacturonate + [(1-&gt;4)-alpha-D-galacturonosyl](n-1)</text>
        <dbReference type="Rhea" id="RHEA:14117"/>
        <dbReference type="Rhea" id="RHEA-COMP:14570"/>
        <dbReference type="Rhea" id="RHEA-COMP:14572"/>
        <dbReference type="ChEBI" id="CHEBI:15377"/>
        <dbReference type="ChEBI" id="CHEBI:58658"/>
        <dbReference type="ChEBI" id="CHEBI:140523"/>
        <dbReference type="EC" id="3.2.1.67"/>
    </reaction>
</comment>
<evidence type="ECO:0000256" key="6">
    <source>
        <dbReference type="ARBA" id="ARBA00022801"/>
    </source>
</evidence>
<keyword evidence="19" id="KW-1185">Reference proteome</keyword>
<dbReference type="PANTHER" id="PTHR31736:SF12">
    <property type="entry name" value="EXO-POLYGALACTURONASE, PUTATIVE-RELATED"/>
    <property type="match status" value="1"/>
</dbReference>
<keyword evidence="12" id="KW-0624">Polysaccharide degradation</keyword>
<evidence type="ECO:0000256" key="8">
    <source>
        <dbReference type="ARBA" id="ARBA00023180"/>
    </source>
</evidence>
<evidence type="ECO:0000256" key="15">
    <source>
        <dbReference type="ARBA" id="ARBA00048766"/>
    </source>
</evidence>
<dbReference type="InterPro" id="IPR012334">
    <property type="entry name" value="Pectin_lyas_fold"/>
</dbReference>
<evidence type="ECO:0000256" key="11">
    <source>
        <dbReference type="ARBA" id="ARBA00023316"/>
    </source>
</evidence>
<keyword evidence="5" id="KW-0677">Repeat</keyword>
<dbReference type="Proteomes" id="UP000801864">
    <property type="component" value="Unassembled WGS sequence"/>
</dbReference>
<accession>A0A9P5CB86</accession>
<evidence type="ECO:0000256" key="12">
    <source>
        <dbReference type="ARBA" id="ARBA00023326"/>
    </source>
</evidence>
<keyword evidence="6 16" id="KW-0378">Hydrolase</keyword>
<feature type="signal peptide" evidence="17">
    <location>
        <begin position="1"/>
        <end position="19"/>
    </location>
</feature>
<keyword evidence="10 16" id="KW-0326">Glycosidase</keyword>
<evidence type="ECO:0000256" key="16">
    <source>
        <dbReference type="RuleBase" id="RU361169"/>
    </source>
</evidence>
<evidence type="ECO:0000256" key="4">
    <source>
        <dbReference type="ARBA" id="ARBA00022729"/>
    </source>
</evidence>
<keyword evidence="9" id="KW-0119">Carbohydrate metabolism</keyword>
<keyword evidence="3" id="KW-0964">Secreted</keyword>
<protein>
    <recommendedName>
        <fullName evidence="14">galacturonan 1,4-alpha-galacturonidase</fullName>
        <ecNumber evidence="14">3.2.1.67</ecNumber>
    </recommendedName>
</protein>
<proteinExistence type="inferred from homology"/>
<comment type="subcellular location">
    <subcellularLocation>
        <location evidence="1">Secreted</location>
    </subcellularLocation>
</comment>
<evidence type="ECO:0000256" key="14">
    <source>
        <dbReference type="ARBA" id="ARBA00038933"/>
    </source>
</evidence>
<gene>
    <name evidence="18" type="ORF">CFAM422_006653</name>
</gene>
<evidence type="ECO:0000256" key="2">
    <source>
        <dbReference type="ARBA" id="ARBA00008834"/>
    </source>
</evidence>
<reference evidence="18 19" key="1">
    <citation type="submission" date="2018-06" db="EMBL/GenBank/DDBJ databases">
        <title>Genome analysis of cellulolytic fungus Trichoderma lentiforme CFAM-422.</title>
        <authorList>
            <person name="Steindorff A.S."/>
            <person name="Formighieri E.F."/>
            <person name="Midorikawa G.E.O."/>
            <person name="Tamietti M.S."/>
            <person name="Ramos E.Z."/>
            <person name="Silva A.S."/>
            <person name="Bon E.P.S."/>
            <person name="Mendes T.D."/>
            <person name="Damaso M.C.T."/>
            <person name="Favaro L.C.L."/>
        </authorList>
    </citation>
    <scope>NUCLEOTIDE SEQUENCE [LARGE SCALE GENOMIC DNA]</scope>
    <source>
        <strain evidence="18 19">CFAM-422</strain>
    </source>
</reference>
<dbReference type="Gene3D" id="2.160.20.10">
    <property type="entry name" value="Single-stranded right-handed beta-helix, Pectin lyase-like"/>
    <property type="match status" value="1"/>
</dbReference>
<evidence type="ECO:0000256" key="5">
    <source>
        <dbReference type="ARBA" id="ARBA00022737"/>
    </source>
</evidence>
<evidence type="ECO:0000256" key="7">
    <source>
        <dbReference type="ARBA" id="ARBA00023157"/>
    </source>
</evidence>
<dbReference type="Pfam" id="PF00295">
    <property type="entry name" value="Glyco_hydro_28"/>
    <property type="match status" value="1"/>
</dbReference>
<evidence type="ECO:0000313" key="19">
    <source>
        <dbReference type="Proteomes" id="UP000801864"/>
    </source>
</evidence>
<dbReference type="EMBL" id="QLNT01000011">
    <property type="protein sequence ID" value="KAF3070189.1"/>
    <property type="molecule type" value="Genomic_DNA"/>
</dbReference>
<evidence type="ECO:0000256" key="9">
    <source>
        <dbReference type="ARBA" id="ARBA00023277"/>
    </source>
</evidence>
<keyword evidence="11" id="KW-0961">Cell wall biogenesis/degradation</keyword>
<evidence type="ECO:0000256" key="3">
    <source>
        <dbReference type="ARBA" id="ARBA00022525"/>
    </source>
</evidence>
<dbReference type="GO" id="GO:0004650">
    <property type="term" value="F:polygalacturonase activity"/>
    <property type="evidence" value="ECO:0007669"/>
    <property type="project" value="InterPro"/>
</dbReference>
<dbReference type="InterPro" id="IPR006626">
    <property type="entry name" value="PbH1"/>
</dbReference>
<name>A0A9P5CB86_9HYPO</name>
<feature type="chain" id="PRO_5040316339" description="galacturonan 1,4-alpha-galacturonidase" evidence="17">
    <location>
        <begin position="20"/>
        <end position="441"/>
    </location>
</feature>
<dbReference type="InterPro" id="IPR011050">
    <property type="entry name" value="Pectin_lyase_fold/virulence"/>
</dbReference>
<evidence type="ECO:0000313" key="18">
    <source>
        <dbReference type="EMBL" id="KAF3070189.1"/>
    </source>
</evidence>
<dbReference type="InterPro" id="IPR000743">
    <property type="entry name" value="Glyco_hydro_28"/>
</dbReference>
<evidence type="ECO:0000256" key="1">
    <source>
        <dbReference type="ARBA" id="ARBA00004613"/>
    </source>
</evidence>
<dbReference type="GO" id="GO:0005576">
    <property type="term" value="C:extracellular region"/>
    <property type="evidence" value="ECO:0007669"/>
    <property type="project" value="UniProtKB-SubCell"/>
</dbReference>
<comment type="similarity">
    <text evidence="2 16">Belongs to the glycosyl hydrolase 28 family.</text>
</comment>
<keyword evidence="7" id="KW-1015">Disulfide bond</keyword>
<dbReference type="GO" id="GO:0047911">
    <property type="term" value="F:galacturan 1,4-alpha-galacturonidase activity"/>
    <property type="evidence" value="ECO:0007669"/>
    <property type="project" value="UniProtKB-EC"/>
</dbReference>
<dbReference type="EC" id="3.2.1.67" evidence="14"/>
<evidence type="ECO:0000256" key="17">
    <source>
        <dbReference type="SAM" id="SignalP"/>
    </source>
</evidence>
<dbReference type="GO" id="GO:0045490">
    <property type="term" value="P:pectin catabolic process"/>
    <property type="evidence" value="ECO:0007669"/>
    <property type="project" value="UniProtKB-ARBA"/>
</dbReference>
<keyword evidence="8" id="KW-0325">Glycoprotein</keyword>
<evidence type="ECO:0000256" key="13">
    <source>
        <dbReference type="ARBA" id="ARBA00037312"/>
    </source>
</evidence>
<organism evidence="18 19">
    <name type="scientific">Trichoderma lentiforme</name>
    <dbReference type="NCBI Taxonomy" id="1567552"/>
    <lineage>
        <taxon>Eukaryota</taxon>
        <taxon>Fungi</taxon>
        <taxon>Dikarya</taxon>
        <taxon>Ascomycota</taxon>
        <taxon>Pezizomycotina</taxon>
        <taxon>Sordariomycetes</taxon>
        <taxon>Hypocreomycetidae</taxon>
        <taxon>Hypocreales</taxon>
        <taxon>Hypocreaceae</taxon>
        <taxon>Trichoderma</taxon>
    </lineage>
</organism>
<sequence>MKLLRPVLWALTTAFVANAHSLPSPQHTCVIPALKDGRDDAPAIREAFSKCGNNGKVVFQKDTTYSVQTALQLHNLKNVQVDLFGTLEYSTDVRYWILHGSYYYFQNISIAMEFSGEDITIDGHGSGTIDGQGQVWYDLALGVGGLYGRPIPFCLRNVKNAVAKNFQIVQSGKWQEFRDVGISKHSCGQYHPIIHFRRFPGTVYPVEVAPENKSNGEIKANPGNLGNTDGFDTINSNNITIQNSWANVGDDCVSFKPGSTNIHVKNLTCYNSAGIAIGSLGQYEGVRDVVENITAEDVSLYGSRNGAYIKTYVGKRTYWPPQGGGGGNGYVRNVVFKNFHIENITASPVLIQQCTHWAGYNVPACADTPPTGFFSNISWSNFTGYMNEKVGTKAISWTCSPLATCEGFSFKDINVKSSTGANGTYSCTNVEGYNSACQKSN</sequence>
<comment type="caution">
    <text evidence="18">The sequence shown here is derived from an EMBL/GenBank/DDBJ whole genome shotgun (WGS) entry which is preliminary data.</text>
</comment>
<dbReference type="SUPFAM" id="SSF51126">
    <property type="entry name" value="Pectin lyase-like"/>
    <property type="match status" value="1"/>
</dbReference>
<keyword evidence="4 17" id="KW-0732">Signal</keyword>
<dbReference type="GO" id="GO:0071555">
    <property type="term" value="P:cell wall organization"/>
    <property type="evidence" value="ECO:0007669"/>
    <property type="project" value="UniProtKB-KW"/>
</dbReference>
<evidence type="ECO:0000256" key="10">
    <source>
        <dbReference type="ARBA" id="ARBA00023295"/>
    </source>
</evidence>
<dbReference type="SMART" id="SM00710">
    <property type="entry name" value="PbH1"/>
    <property type="match status" value="4"/>
</dbReference>
<comment type="function">
    <text evidence="13">Specific in hydrolyzing the terminal glycosidic bond of polygalacturonic acid and oligogalacturonates.</text>
</comment>